<dbReference type="SUPFAM" id="SSF49785">
    <property type="entry name" value="Galactose-binding domain-like"/>
    <property type="match status" value="1"/>
</dbReference>
<comment type="caution">
    <text evidence="6">The sequence shown here is derived from an EMBL/GenBank/DDBJ whole genome shotgun (WGS) entry which is preliminary data.</text>
</comment>
<keyword evidence="7" id="KW-1185">Reference proteome</keyword>
<reference evidence="7" key="1">
    <citation type="journal article" date="2019" name="Int. J. Syst. Evol. Microbiol.">
        <title>The Global Catalogue of Microorganisms (GCM) 10K type strain sequencing project: providing services to taxonomists for standard genome sequencing and annotation.</title>
        <authorList>
            <consortium name="The Broad Institute Genomics Platform"/>
            <consortium name="The Broad Institute Genome Sequencing Center for Infectious Disease"/>
            <person name="Wu L."/>
            <person name="Ma J."/>
        </authorList>
    </citation>
    <scope>NUCLEOTIDE SEQUENCE [LARGE SCALE GENOMIC DNA]</scope>
    <source>
        <strain evidence="7">JCM 16703</strain>
    </source>
</reference>
<evidence type="ECO:0000256" key="2">
    <source>
        <dbReference type="ARBA" id="ARBA00022801"/>
    </source>
</evidence>
<evidence type="ECO:0000313" key="6">
    <source>
        <dbReference type="EMBL" id="GAA4113959.1"/>
    </source>
</evidence>
<evidence type="ECO:0000313" key="7">
    <source>
        <dbReference type="Proteomes" id="UP001501495"/>
    </source>
</evidence>
<dbReference type="PROSITE" id="PS51829">
    <property type="entry name" value="P_HOMO_B"/>
    <property type="match status" value="1"/>
</dbReference>
<dbReference type="Gene3D" id="2.60.40.10">
    <property type="entry name" value="Immunoglobulins"/>
    <property type="match status" value="2"/>
</dbReference>
<keyword evidence="3" id="KW-0175">Coiled coil</keyword>
<dbReference type="Proteomes" id="UP001501495">
    <property type="component" value="Unassembled WGS sequence"/>
</dbReference>
<feature type="domain" description="P/Homo B" evidence="5">
    <location>
        <begin position="1"/>
        <end position="151"/>
    </location>
</feature>
<evidence type="ECO:0000259" key="5">
    <source>
        <dbReference type="PROSITE" id="PS51829"/>
    </source>
</evidence>
<evidence type="ECO:0000256" key="3">
    <source>
        <dbReference type="SAM" id="Coils"/>
    </source>
</evidence>
<feature type="region of interest" description="Disordered" evidence="4">
    <location>
        <begin position="247"/>
        <end position="266"/>
    </location>
</feature>
<keyword evidence="1" id="KW-0645">Protease</keyword>
<name>A0ABP7XER4_9ACTN</name>
<protein>
    <recommendedName>
        <fullName evidence="5">P/Homo B domain-containing protein</fullName>
    </recommendedName>
</protein>
<proteinExistence type="predicted"/>
<keyword evidence="2" id="KW-0378">Hydrolase</keyword>
<dbReference type="EMBL" id="BAAAZH010000010">
    <property type="protein sequence ID" value="GAA4113959.1"/>
    <property type="molecule type" value="Genomic_DNA"/>
</dbReference>
<dbReference type="InterPro" id="IPR008979">
    <property type="entry name" value="Galactose-bd-like_sf"/>
</dbReference>
<accession>A0ABP7XER4</accession>
<evidence type="ECO:0000256" key="4">
    <source>
        <dbReference type="SAM" id="MobiDB-lite"/>
    </source>
</evidence>
<evidence type="ECO:0000256" key="1">
    <source>
        <dbReference type="ARBA" id="ARBA00022670"/>
    </source>
</evidence>
<dbReference type="InterPro" id="IPR002884">
    <property type="entry name" value="P_dom"/>
</dbReference>
<feature type="coiled-coil region" evidence="3">
    <location>
        <begin position="353"/>
        <end position="399"/>
    </location>
</feature>
<sequence>MTGTGTPQTIPYVTDDVAEVYFPVTGSPSTSGIELSLTLAHPCVKELEARLYAPDNTTYAQVFNFNNIGPCSGSTEPTTFTFVSDSTRAAGSMNGQYTSQTNTYLPVEGFLSTFANSTSTGTWKVRLYDFLEGKTGTVTSATLKFTSDDPVAAAPSVTIDSGPDDETVDVATYTFSSTSANAAGFECLVSNQFSTRSTGPTLNGGYQSCTSPVTLDLANGEYAFRVRAVDSSGEPGESEGRRFAIERSAEPDAGGPSVTITSGPAEGSTVTGDVTFGFTTPADDFAGYECTVDGAFVASCTNPYTITGLAPGEHSFGVRGYDTDGNRGALTVRTFTIATPGPTQACTDAQTAYDTAVAQVTSLQKQIKDAKAAGQKKKVKKLKAKLSQAKADRDAAAAALEDC</sequence>
<dbReference type="Gene3D" id="2.60.120.260">
    <property type="entry name" value="Galactose-binding domain-like"/>
    <property type="match status" value="1"/>
</dbReference>
<dbReference type="InterPro" id="IPR013783">
    <property type="entry name" value="Ig-like_fold"/>
</dbReference>
<organism evidence="6 7">
    <name type="scientific">Nocardioides fonticola</name>
    <dbReference type="NCBI Taxonomy" id="450363"/>
    <lineage>
        <taxon>Bacteria</taxon>
        <taxon>Bacillati</taxon>
        <taxon>Actinomycetota</taxon>
        <taxon>Actinomycetes</taxon>
        <taxon>Propionibacteriales</taxon>
        <taxon>Nocardioidaceae</taxon>
        <taxon>Nocardioides</taxon>
    </lineage>
</organism>
<gene>
    <name evidence="6" type="ORF">GCM10022215_11660</name>
</gene>